<feature type="compositionally biased region" description="Polar residues" evidence="1">
    <location>
        <begin position="25"/>
        <end position="40"/>
    </location>
</feature>
<dbReference type="EMBL" id="CAJOBJ010177837">
    <property type="protein sequence ID" value="CAF4907043.1"/>
    <property type="molecule type" value="Genomic_DNA"/>
</dbReference>
<accession>A0A8S3CUJ5</accession>
<sequence>MNNRTYPRNDQLNTNTKKNHYNDEPPSSDNDKANSNVYHDQISNVVFHGSMPRRKTIPPP</sequence>
<reference evidence="2" key="1">
    <citation type="submission" date="2021-02" db="EMBL/GenBank/DDBJ databases">
        <authorList>
            <person name="Nowell W R."/>
        </authorList>
    </citation>
    <scope>NUCLEOTIDE SEQUENCE</scope>
</reference>
<dbReference type="Proteomes" id="UP000681720">
    <property type="component" value="Unassembled WGS sequence"/>
</dbReference>
<organism evidence="2 3">
    <name type="scientific">Rotaria magnacalcarata</name>
    <dbReference type="NCBI Taxonomy" id="392030"/>
    <lineage>
        <taxon>Eukaryota</taxon>
        <taxon>Metazoa</taxon>
        <taxon>Spiralia</taxon>
        <taxon>Gnathifera</taxon>
        <taxon>Rotifera</taxon>
        <taxon>Eurotatoria</taxon>
        <taxon>Bdelloidea</taxon>
        <taxon>Philodinida</taxon>
        <taxon>Philodinidae</taxon>
        <taxon>Rotaria</taxon>
    </lineage>
</organism>
<feature type="non-terminal residue" evidence="2">
    <location>
        <position position="60"/>
    </location>
</feature>
<evidence type="ECO:0000313" key="2">
    <source>
        <dbReference type="EMBL" id="CAF4907043.1"/>
    </source>
</evidence>
<evidence type="ECO:0000256" key="1">
    <source>
        <dbReference type="SAM" id="MobiDB-lite"/>
    </source>
</evidence>
<protein>
    <submittedName>
        <fullName evidence="2">Uncharacterized protein</fullName>
    </submittedName>
</protein>
<feature type="compositionally biased region" description="Polar residues" evidence="1">
    <location>
        <begin position="1"/>
        <end position="16"/>
    </location>
</feature>
<feature type="region of interest" description="Disordered" evidence="1">
    <location>
        <begin position="1"/>
        <end position="40"/>
    </location>
</feature>
<evidence type="ECO:0000313" key="3">
    <source>
        <dbReference type="Proteomes" id="UP000681720"/>
    </source>
</evidence>
<dbReference type="AlphaFoldDB" id="A0A8S3CUJ5"/>
<name>A0A8S3CUJ5_9BILA</name>
<comment type="caution">
    <text evidence="2">The sequence shown here is derived from an EMBL/GenBank/DDBJ whole genome shotgun (WGS) entry which is preliminary data.</text>
</comment>
<gene>
    <name evidence="2" type="ORF">GIL414_LOCUS52132</name>
</gene>
<proteinExistence type="predicted"/>